<feature type="domain" description="Methyltransferase" evidence="3">
    <location>
        <begin position="40"/>
        <end position="143"/>
    </location>
</feature>
<reference evidence="4" key="1">
    <citation type="submission" date="2023-06" db="EMBL/GenBank/DDBJ databases">
        <title>Genome-scale phylogeny and comparative genomics of the fungal order Sordariales.</title>
        <authorList>
            <consortium name="Lawrence Berkeley National Laboratory"/>
            <person name="Hensen N."/>
            <person name="Bonometti L."/>
            <person name="Westerberg I."/>
            <person name="Brannstrom I.O."/>
            <person name="Guillou S."/>
            <person name="Cros-Aarteil S."/>
            <person name="Calhoun S."/>
            <person name="Haridas S."/>
            <person name="Kuo A."/>
            <person name="Mondo S."/>
            <person name="Pangilinan J."/>
            <person name="Riley R."/>
            <person name="Labutti K."/>
            <person name="Andreopoulos B."/>
            <person name="Lipzen A."/>
            <person name="Chen C."/>
            <person name="Yanf M."/>
            <person name="Daum C."/>
            <person name="Ng V."/>
            <person name="Clum A."/>
            <person name="Steindorff A."/>
            <person name="Ohm R."/>
            <person name="Martin F."/>
            <person name="Silar P."/>
            <person name="Natvig D."/>
            <person name="Lalanne C."/>
            <person name="Gautier V."/>
            <person name="Ament-Velasquez S.L."/>
            <person name="Kruys A."/>
            <person name="Hutchinson M.I."/>
            <person name="Powell A.J."/>
            <person name="Barry K."/>
            <person name="Miller A.N."/>
            <person name="Grigoriev I.V."/>
            <person name="Debuchy R."/>
            <person name="Gladieux P."/>
            <person name="Thoren M.H."/>
            <person name="Johannesson H."/>
        </authorList>
    </citation>
    <scope>NUCLEOTIDE SEQUENCE</scope>
    <source>
        <strain evidence="4">CBS 606.72</strain>
    </source>
</reference>
<evidence type="ECO:0000259" key="3">
    <source>
        <dbReference type="Pfam" id="PF13649"/>
    </source>
</evidence>
<comment type="caution">
    <text evidence="4">The sequence shown here is derived from an EMBL/GenBank/DDBJ whole genome shotgun (WGS) entry which is preliminary data.</text>
</comment>
<dbReference type="GO" id="GO:0008168">
    <property type="term" value="F:methyltransferase activity"/>
    <property type="evidence" value="ECO:0007669"/>
    <property type="project" value="UniProtKB-KW"/>
</dbReference>
<name>A0AA39XEA7_9PEZI</name>
<dbReference type="EMBL" id="JAULSU010000001">
    <property type="protein sequence ID" value="KAK0632066.1"/>
    <property type="molecule type" value="Genomic_DNA"/>
</dbReference>
<dbReference type="Proteomes" id="UP001175000">
    <property type="component" value="Unassembled WGS sequence"/>
</dbReference>
<evidence type="ECO:0000256" key="2">
    <source>
        <dbReference type="ARBA" id="ARBA00022679"/>
    </source>
</evidence>
<protein>
    <submittedName>
        <fullName evidence="4">S-adenosyl-L-methionine-dependent methyltransferase</fullName>
    </submittedName>
</protein>
<accession>A0AA39XEA7</accession>
<dbReference type="InterPro" id="IPR041698">
    <property type="entry name" value="Methyltransf_25"/>
</dbReference>
<proteinExistence type="predicted"/>
<organism evidence="4 5">
    <name type="scientific">Immersiella caudata</name>
    <dbReference type="NCBI Taxonomy" id="314043"/>
    <lineage>
        <taxon>Eukaryota</taxon>
        <taxon>Fungi</taxon>
        <taxon>Dikarya</taxon>
        <taxon>Ascomycota</taxon>
        <taxon>Pezizomycotina</taxon>
        <taxon>Sordariomycetes</taxon>
        <taxon>Sordariomycetidae</taxon>
        <taxon>Sordariales</taxon>
        <taxon>Lasiosphaeriaceae</taxon>
        <taxon>Immersiella</taxon>
    </lineage>
</organism>
<dbReference type="Gene3D" id="3.40.50.150">
    <property type="entry name" value="Vaccinia Virus protein VP39"/>
    <property type="match status" value="1"/>
</dbReference>
<dbReference type="InterPro" id="IPR029063">
    <property type="entry name" value="SAM-dependent_MTases_sf"/>
</dbReference>
<dbReference type="CDD" id="cd02440">
    <property type="entry name" value="AdoMet_MTases"/>
    <property type="match status" value="1"/>
</dbReference>
<dbReference type="GO" id="GO:0032259">
    <property type="term" value="P:methylation"/>
    <property type="evidence" value="ECO:0007669"/>
    <property type="project" value="UniProtKB-KW"/>
</dbReference>
<keyword evidence="5" id="KW-1185">Reference proteome</keyword>
<dbReference type="PANTHER" id="PTHR43861">
    <property type="entry name" value="TRANS-ACONITATE 2-METHYLTRANSFERASE-RELATED"/>
    <property type="match status" value="1"/>
</dbReference>
<evidence type="ECO:0000313" key="4">
    <source>
        <dbReference type="EMBL" id="KAK0632066.1"/>
    </source>
</evidence>
<dbReference type="Pfam" id="PF13649">
    <property type="entry name" value="Methyltransf_25"/>
    <property type="match status" value="1"/>
</dbReference>
<dbReference type="SUPFAM" id="SSF53335">
    <property type="entry name" value="S-adenosyl-L-methionine-dependent methyltransferases"/>
    <property type="match status" value="1"/>
</dbReference>
<keyword evidence="2" id="KW-0808">Transferase</keyword>
<gene>
    <name evidence="4" type="ORF">B0T14DRAFT_503199</name>
</gene>
<keyword evidence="1 4" id="KW-0489">Methyltransferase</keyword>
<sequence length="275" mass="30188">MSASKQDNWSSEAYQNSASFVPKLATKVMQWLDPQPDDTILDLGCGDGILDLQIGHILSQGSGSLHGIDASPSMIETARKATASANLQEKCTFAVLDATALPSPPPRTYNKIFSNAALHWILCPPSSRAPLFTSVRDALAPGGQFVFEMGGLGNVSEVRAAILSVLARRIGIAKAREADPWFFPDETWVKEIVQTVGGMEVVRVEREWRPTDADKGGIEGWVRLMAKAFIEAVEDGKEREECVREVVEVLEVVCGKPGWGWMFSYVRLRAVIKRL</sequence>
<evidence type="ECO:0000256" key="1">
    <source>
        <dbReference type="ARBA" id="ARBA00022603"/>
    </source>
</evidence>
<evidence type="ECO:0000313" key="5">
    <source>
        <dbReference type="Proteomes" id="UP001175000"/>
    </source>
</evidence>
<dbReference type="PANTHER" id="PTHR43861:SF1">
    <property type="entry name" value="TRANS-ACONITATE 2-METHYLTRANSFERASE"/>
    <property type="match status" value="1"/>
</dbReference>
<dbReference type="AlphaFoldDB" id="A0AA39XEA7"/>